<keyword evidence="3" id="KW-1185">Reference proteome</keyword>
<keyword evidence="1" id="KW-1133">Transmembrane helix</keyword>
<organism evidence="2 3">
    <name type="scientific">Orchesella dallaii</name>
    <dbReference type="NCBI Taxonomy" id="48710"/>
    <lineage>
        <taxon>Eukaryota</taxon>
        <taxon>Metazoa</taxon>
        <taxon>Ecdysozoa</taxon>
        <taxon>Arthropoda</taxon>
        <taxon>Hexapoda</taxon>
        <taxon>Collembola</taxon>
        <taxon>Entomobryomorpha</taxon>
        <taxon>Entomobryoidea</taxon>
        <taxon>Orchesellidae</taxon>
        <taxon>Orchesellinae</taxon>
        <taxon>Orchesella</taxon>
    </lineage>
</organism>
<gene>
    <name evidence="2" type="ORF">ODALV1_LOCUS23740</name>
</gene>
<feature type="non-terminal residue" evidence="2">
    <location>
        <position position="1"/>
    </location>
</feature>
<dbReference type="EMBL" id="CAXLJM020000082">
    <property type="protein sequence ID" value="CAL8130471.1"/>
    <property type="molecule type" value="Genomic_DNA"/>
</dbReference>
<evidence type="ECO:0000313" key="3">
    <source>
        <dbReference type="Proteomes" id="UP001642540"/>
    </source>
</evidence>
<accession>A0ABP1RM26</accession>
<reference evidence="2 3" key="1">
    <citation type="submission" date="2024-08" db="EMBL/GenBank/DDBJ databases">
        <authorList>
            <person name="Cucini C."/>
            <person name="Frati F."/>
        </authorList>
    </citation>
    <scope>NUCLEOTIDE SEQUENCE [LARGE SCALE GENOMIC DNA]</scope>
</reference>
<dbReference type="Proteomes" id="UP001642540">
    <property type="component" value="Unassembled WGS sequence"/>
</dbReference>
<keyword evidence="1" id="KW-0472">Membrane</keyword>
<comment type="caution">
    <text evidence="2">The sequence shown here is derived from an EMBL/GenBank/DDBJ whole genome shotgun (WGS) entry which is preliminary data.</text>
</comment>
<protein>
    <submittedName>
        <fullName evidence="2">Uncharacterized protein</fullName>
    </submittedName>
</protein>
<evidence type="ECO:0000313" key="2">
    <source>
        <dbReference type="EMBL" id="CAL8130471.1"/>
    </source>
</evidence>
<proteinExistence type="predicted"/>
<keyword evidence="1" id="KW-0812">Transmembrane</keyword>
<evidence type="ECO:0000256" key="1">
    <source>
        <dbReference type="SAM" id="Phobius"/>
    </source>
</evidence>
<sequence>NLTVQFMSDQDTELSLPYVLFAEDIAVQYILLTSQWKYFYQYDRKRRKNKRKSNSTKHM</sequence>
<name>A0ABP1RM26_9HEXA</name>
<feature type="transmembrane region" description="Helical" evidence="1">
    <location>
        <begin position="20"/>
        <end position="40"/>
    </location>
</feature>